<evidence type="ECO:0000313" key="2">
    <source>
        <dbReference type="Proteomes" id="UP001500326"/>
    </source>
</evidence>
<keyword evidence="2" id="KW-1185">Reference proteome</keyword>
<comment type="caution">
    <text evidence="1">The sequence shown here is derived from an EMBL/GenBank/DDBJ whole genome shotgun (WGS) entry which is preliminary data.</text>
</comment>
<reference evidence="1 2" key="1">
    <citation type="journal article" date="2019" name="Int. J. Syst. Evol. Microbiol.">
        <title>The Global Catalogue of Microorganisms (GCM) 10K type strain sequencing project: providing services to taxonomists for standard genome sequencing and annotation.</title>
        <authorList>
            <consortium name="The Broad Institute Genomics Platform"/>
            <consortium name="The Broad Institute Genome Sequencing Center for Infectious Disease"/>
            <person name="Wu L."/>
            <person name="Ma J."/>
        </authorList>
    </citation>
    <scope>NUCLEOTIDE SEQUENCE [LARGE SCALE GENOMIC DNA]</scope>
    <source>
        <strain evidence="1 2">JCM 14902</strain>
    </source>
</reference>
<name>A0ABN2RRX1_9MICO</name>
<dbReference type="Proteomes" id="UP001500326">
    <property type="component" value="Unassembled WGS sequence"/>
</dbReference>
<protein>
    <submittedName>
        <fullName evidence="1">Uncharacterized protein</fullName>
    </submittedName>
</protein>
<dbReference type="Gene3D" id="2.60.120.560">
    <property type="entry name" value="Exo-inulinase, domain 1"/>
    <property type="match status" value="1"/>
</dbReference>
<sequence>MTAENHDLAGIPDGAVLRSVTAGLSSFDHRRAVRVSLTDKVSHDGVAGVDYVDQPTFVQIPTTFTSGHISVDIASRLRPDAPEEARGFVGIAYRIGRGQKPSFEAVYLRPANGWHTAPTDGPRKLRAIQYFAYPDWPYNRLRDERPDGGYEAAADIRLDTWIRLGITVHARSLSADVDGTTVLEVPHTLVEPTAGAVGLFVDIGTDAHFSNLTISHAD</sequence>
<dbReference type="EMBL" id="BAAAOH010000001">
    <property type="protein sequence ID" value="GAA1973863.1"/>
    <property type="molecule type" value="Genomic_DNA"/>
</dbReference>
<gene>
    <name evidence="1" type="ORF">GCM10009777_02660</name>
</gene>
<dbReference type="RefSeq" id="WP_344057779.1">
    <property type="nucleotide sequence ID" value="NZ_BAAAOH010000001.1"/>
</dbReference>
<evidence type="ECO:0000313" key="1">
    <source>
        <dbReference type="EMBL" id="GAA1973863.1"/>
    </source>
</evidence>
<accession>A0ABN2RRX1</accession>
<organism evidence="1 2">
    <name type="scientific">Microbacterium pumilum</name>
    <dbReference type="NCBI Taxonomy" id="344165"/>
    <lineage>
        <taxon>Bacteria</taxon>
        <taxon>Bacillati</taxon>
        <taxon>Actinomycetota</taxon>
        <taxon>Actinomycetes</taxon>
        <taxon>Micrococcales</taxon>
        <taxon>Microbacteriaceae</taxon>
        <taxon>Microbacterium</taxon>
    </lineage>
</organism>
<proteinExistence type="predicted"/>